<sequence length="555" mass="63738">MALSILVADSLHINQRNFGSFFTFVEQQKATVHFEDSHKDWIALYGVYDSKLPLLSEKIEVLSHLNQAELFEFKIHEINLFETSRAELLAYVSVKDTWYNEAYPTTLAGVFEKLYKRNRTELLQNMAAAWYWVDFWKKRLAEFKQFSHCCVFSGSLIYQKSLISLLKYTPTKVIVMESLFTGNEYYCEERYSGIANNCDIKHKAVYQSYQKKLEKGDLYDKERTKAINKFLMMKNKNVQQPAYSELIEFDENNPTVAIIGQVVNDFSVLEYRNLGISTIQVYKELLVKLTSAGFNVVLKTHPWEEKKTNIRTSLTKDVLMKFVSTLTPELQNRIVIVDHYSIKQLFNQATYILGLNSQGLLEAAFEGLKPIQLGNAFYGKKGFTHDYGITQIDQLVCDLIDNKLNGILSLKELDLFEEFITILLQKHTVSIHNSGLLNLRHIFEPVNIIPLVEPPAVKTKPNATGEIHLRQVEKIKPIVSANIGPVQVQTGLSNLPAPMTSSCTLIKISENVSLVLNGNVSNRKMRKLVNNPRLFFADSKHLSVRLLQYLFKHKW</sequence>
<dbReference type="Pfam" id="PF05159">
    <property type="entry name" value="Capsule_synth"/>
    <property type="match status" value="1"/>
</dbReference>
<dbReference type="OrthoDB" id="7041624at2"/>
<dbReference type="RefSeq" id="WP_032136544.1">
    <property type="nucleotide sequence ID" value="NZ_CCNJ01000028.1"/>
</dbReference>
<gene>
    <name evidence="2" type="ORF">KEBURONENSIS_00076</name>
</gene>
<dbReference type="AlphaFoldDB" id="A0A238T9A7"/>
<name>A0A238T9A7_9NEIS</name>
<organism evidence="2 3">
    <name type="scientific">Kingella negevensis</name>
    <dbReference type="NCBI Taxonomy" id="1522312"/>
    <lineage>
        <taxon>Bacteria</taxon>
        <taxon>Pseudomonadati</taxon>
        <taxon>Pseudomonadota</taxon>
        <taxon>Betaproteobacteria</taxon>
        <taxon>Neisseriales</taxon>
        <taxon>Neisseriaceae</taxon>
        <taxon>Kingella</taxon>
    </lineage>
</organism>
<reference evidence="2 3" key="2">
    <citation type="submission" date="2017-06" db="EMBL/GenBank/DDBJ databases">
        <authorList>
            <person name="Kim H.J."/>
            <person name="Triplett B.A."/>
        </authorList>
    </citation>
    <scope>NUCLEOTIDE SEQUENCE [LARGE SCALE GENOMIC DNA]</scope>
    <source>
        <strain evidence="2">Kingella_eburonensis</strain>
    </source>
</reference>
<dbReference type="Proteomes" id="UP000215450">
    <property type="component" value="Unassembled WGS sequence"/>
</dbReference>
<dbReference type="GO" id="GO:0000271">
    <property type="term" value="P:polysaccharide biosynthetic process"/>
    <property type="evidence" value="ECO:0007669"/>
    <property type="project" value="InterPro"/>
</dbReference>
<dbReference type="InterPro" id="IPR007833">
    <property type="entry name" value="Capsule_polysaccharide_synth"/>
</dbReference>
<dbReference type="EMBL" id="FXUV01000001">
    <property type="protein sequence ID" value="SMQ11721.1"/>
    <property type="molecule type" value="Genomic_DNA"/>
</dbReference>
<dbReference type="EMBL" id="FXUV02000001">
    <property type="protein sequence ID" value="SNB51279.1"/>
    <property type="molecule type" value="Genomic_DNA"/>
</dbReference>
<reference evidence="1" key="1">
    <citation type="submission" date="2017-05" db="EMBL/GenBank/DDBJ databases">
        <authorList>
            <person name="Song R."/>
            <person name="Chenine A.L."/>
            <person name="Ruprecht R.M."/>
        </authorList>
    </citation>
    <scope>NUCLEOTIDE SEQUENCE</scope>
    <source>
        <strain evidence="1">Kingella_eburonensis</strain>
    </source>
</reference>
<proteinExistence type="predicted"/>
<accession>A0A238T9A7</accession>
<evidence type="ECO:0000313" key="3">
    <source>
        <dbReference type="Proteomes" id="UP000215450"/>
    </source>
</evidence>
<dbReference type="STRING" id="1522312.GCA_900177895_02117"/>
<evidence type="ECO:0000313" key="2">
    <source>
        <dbReference type="EMBL" id="SNB51279.1"/>
    </source>
</evidence>
<evidence type="ECO:0000313" key="1">
    <source>
        <dbReference type="EMBL" id="SMQ11721.1"/>
    </source>
</evidence>
<protein>
    <submittedName>
        <fullName evidence="2">Capsule polysaccharide biosynthesis protein</fullName>
    </submittedName>
</protein>
<keyword evidence="3" id="KW-1185">Reference proteome</keyword>
<dbReference type="GO" id="GO:0015774">
    <property type="term" value="P:polysaccharide transport"/>
    <property type="evidence" value="ECO:0007669"/>
    <property type="project" value="InterPro"/>
</dbReference>